<dbReference type="GO" id="GO:0050660">
    <property type="term" value="F:flavin adenine dinucleotide binding"/>
    <property type="evidence" value="ECO:0007669"/>
    <property type="project" value="InterPro"/>
</dbReference>
<organism evidence="8 9">
    <name type="scientific">Thelonectria olida</name>
    <dbReference type="NCBI Taxonomy" id="1576542"/>
    <lineage>
        <taxon>Eukaryota</taxon>
        <taxon>Fungi</taxon>
        <taxon>Dikarya</taxon>
        <taxon>Ascomycota</taxon>
        <taxon>Pezizomycotina</taxon>
        <taxon>Sordariomycetes</taxon>
        <taxon>Hypocreomycetidae</taxon>
        <taxon>Hypocreales</taxon>
        <taxon>Nectriaceae</taxon>
        <taxon>Thelonectria</taxon>
    </lineage>
</organism>
<dbReference type="OrthoDB" id="269227at2759"/>
<gene>
    <name evidence="8" type="ORF">B0T10DRAFT_404819</name>
</gene>
<comment type="similarity">
    <text evidence="2">Belongs to the GMC oxidoreductase family.</text>
</comment>
<name>A0A9P8W4D1_9HYPO</name>
<evidence type="ECO:0000256" key="4">
    <source>
        <dbReference type="ARBA" id="ARBA00022827"/>
    </source>
</evidence>
<evidence type="ECO:0000256" key="3">
    <source>
        <dbReference type="ARBA" id="ARBA00022630"/>
    </source>
</evidence>
<dbReference type="AlphaFoldDB" id="A0A9P8W4D1"/>
<comment type="cofactor">
    <cofactor evidence="1">
        <name>FAD</name>
        <dbReference type="ChEBI" id="CHEBI:57692"/>
    </cofactor>
</comment>
<proteinExistence type="inferred from homology"/>
<dbReference type="Pfam" id="PF00732">
    <property type="entry name" value="GMC_oxred_N"/>
    <property type="match status" value="1"/>
</dbReference>
<dbReference type="InterPro" id="IPR036188">
    <property type="entry name" value="FAD/NAD-bd_sf"/>
</dbReference>
<dbReference type="InterPro" id="IPR051473">
    <property type="entry name" value="P2Ox-like"/>
</dbReference>
<dbReference type="PANTHER" id="PTHR42784:SF1">
    <property type="entry name" value="PYRANOSE 2-OXIDASE"/>
    <property type="match status" value="1"/>
</dbReference>
<feature type="domain" description="Glucose-methanol-choline oxidoreductase N-terminal" evidence="6">
    <location>
        <begin position="219"/>
        <end position="292"/>
    </location>
</feature>
<feature type="domain" description="Glucose-methanol-choline oxidoreductase C-terminal" evidence="7">
    <location>
        <begin position="388"/>
        <end position="509"/>
    </location>
</feature>
<dbReference type="PANTHER" id="PTHR42784">
    <property type="entry name" value="PYRANOSE 2-OXIDASE"/>
    <property type="match status" value="1"/>
</dbReference>
<evidence type="ECO:0000256" key="5">
    <source>
        <dbReference type="ARBA" id="ARBA00023002"/>
    </source>
</evidence>
<comment type="caution">
    <text evidence="8">The sequence shown here is derived from an EMBL/GenBank/DDBJ whole genome shotgun (WGS) entry which is preliminary data.</text>
</comment>
<evidence type="ECO:0008006" key="10">
    <source>
        <dbReference type="Google" id="ProtNLM"/>
    </source>
</evidence>
<protein>
    <recommendedName>
        <fullName evidence="10">Pyranose:oxygen 2-oxidoreductase</fullName>
    </recommendedName>
</protein>
<evidence type="ECO:0000256" key="1">
    <source>
        <dbReference type="ARBA" id="ARBA00001974"/>
    </source>
</evidence>
<dbReference type="InterPro" id="IPR007867">
    <property type="entry name" value="GMC_OxRtase_C"/>
</dbReference>
<dbReference type="Pfam" id="PF05199">
    <property type="entry name" value="GMC_oxred_C"/>
    <property type="match status" value="1"/>
</dbReference>
<evidence type="ECO:0000259" key="7">
    <source>
        <dbReference type="Pfam" id="PF05199"/>
    </source>
</evidence>
<dbReference type="Proteomes" id="UP000777438">
    <property type="component" value="Unassembled WGS sequence"/>
</dbReference>
<evidence type="ECO:0000259" key="6">
    <source>
        <dbReference type="Pfam" id="PF00732"/>
    </source>
</evidence>
<dbReference type="GO" id="GO:0016614">
    <property type="term" value="F:oxidoreductase activity, acting on CH-OH group of donors"/>
    <property type="evidence" value="ECO:0007669"/>
    <property type="project" value="InterPro"/>
</dbReference>
<keyword evidence="3" id="KW-0285">Flavoprotein</keyword>
<dbReference type="Gene3D" id="3.50.50.60">
    <property type="entry name" value="FAD/NAD(P)-binding domain"/>
    <property type="match status" value="2"/>
</dbReference>
<evidence type="ECO:0000313" key="9">
    <source>
        <dbReference type="Proteomes" id="UP000777438"/>
    </source>
</evidence>
<accession>A0A9P8W4D1</accession>
<dbReference type="InterPro" id="IPR000172">
    <property type="entry name" value="GMC_OxRdtase_N"/>
</dbReference>
<keyword evidence="5" id="KW-0560">Oxidoreductase</keyword>
<dbReference type="SUPFAM" id="SSF51905">
    <property type="entry name" value="FAD/NAD(P)-binding domain"/>
    <property type="match status" value="1"/>
</dbReference>
<dbReference type="EMBL" id="JAGPYM010000011">
    <property type="protein sequence ID" value="KAH6889472.1"/>
    <property type="molecule type" value="Genomic_DNA"/>
</dbReference>
<sequence length="528" mass="59129">MSPEAPLSGGSAKDAPVKEVDVLIVGSGPIGAVFARTLVEGGRKVLMVDIGEQETRRVGDHKKNSVAVQKDISLFTKTQELSYVLNGQNPHQKASENLPAAAASRVVGGMGSHWTCCTPRQHPDIERSKLFSDEKWDELYAELERMMDTNETSFDDSIRQQLVKHTLADAYENVNREMKSMPLACKRSEKNKDYVEWSCSATILGELADPKYNGGAFELRPNTQCIKLERRDVDGKIQGALLEDLMNARKYLVKANKYVICAGAVLTPGILYNSGFRRDTLPALGRYMTEQPMAFCQVVLSRKLVDSVEKDPYHLGWKKIVKEHRELHPNDPLPFPFNDPDPQCYFPLSEEYRWHTQIHRDAFGYGQVPAAIDQRVVVDLRWFGYVEPEETNCVEFTTDIKDEFGMPQPTFKFTMNRDDSDRCGAMITDMVEVARKLGGFLPGAEPKYLAPGSALHICGTYRAGDEKKENHKKESVVDRYGKVWGQDNLVLGGCGVIPTKQACNPTLTAGCFALAAARKMLEELKPRK</sequence>
<dbReference type="SUPFAM" id="SSF54373">
    <property type="entry name" value="FAD-linked reductases, C-terminal domain"/>
    <property type="match status" value="1"/>
</dbReference>
<keyword evidence="4" id="KW-0274">FAD</keyword>
<keyword evidence="9" id="KW-1185">Reference proteome</keyword>
<evidence type="ECO:0000313" key="8">
    <source>
        <dbReference type="EMBL" id="KAH6889472.1"/>
    </source>
</evidence>
<reference evidence="8 9" key="1">
    <citation type="journal article" date="2021" name="Nat. Commun.">
        <title>Genetic determinants of endophytism in the Arabidopsis root mycobiome.</title>
        <authorList>
            <person name="Mesny F."/>
            <person name="Miyauchi S."/>
            <person name="Thiergart T."/>
            <person name="Pickel B."/>
            <person name="Atanasova L."/>
            <person name="Karlsson M."/>
            <person name="Huettel B."/>
            <person name="Barry K.W."/>
            <person name="Haridas S."/>
            <person name="Chen C."/>
            <person name="Bauer D."/>
            <person name="Andreopoulos W."/>
            <person name="Pangilinan J."/>
            <person name="LaButti K."/>
            <person name="Riley R."/>
            <person name="Lipzen A."/>
            <person name="Clum A."/>
            <person name="Drula E."/>
            <person name="Henrissat B."/>
            <person name="Kohler A."/>
            <person name="Grigoriev I.V."/>
            <person name="Martin F.M."/>
            <person name="Hacquard S."/>
        </authorList>
    </citation>
    <scope>NUCLEOTIDE SEQUENCE [LARGE SCALE GENOMIC DNA]</scope>
    <source>
        <strain evidence="8 9">MPI-CAGE-CH-0241</strain>
    </source>
</reference>
<evidence type="ECO:0000256" key="2">
    <source>
        <dbReference type="ARBA" id="ARBA00010790"/>
    </source>
</evidence>